<gene>
    <name evidence="1" type="ORF">EC970246_1241</name>
</gene>
<protein>
    <submittedName>
        <fullName evidence="1">TIGR02646 family protein</fullName>
    </submittedName>
</protein>
<reference evidence="1 2" key="1">
    <citation type="submission" date="2011-12" db="EMBL/GenBank/DDBJ databases">
        <authorList>
            <person name="Brinkac L."/>
            <person name="Radune D."/>
            <person name="Sanka R."/>
            <person name="Selengut J."/>
            <person name="DebRoy C."/>
            <person name="Feng P."/>
            <person name="Fratamico P.M."/>
            <person name="Kapur V."/>
            <person name="Kariyawasam S."/>
            <person name="Losada L."/>
            <person name="Nierman W.C."/>
            <person name="Nelson K."/>
        </authorList>
    </citation>
    <scope>NUCLEOTIDE SEQUENCE [LARGE SCALE GENOMIC DNA]</scope>
    <source>
        <strain evidence="1 2">97.0246</strain>
    </source>
</reference>
<accession>A0A8E0FPU1</accession>
<evidence type="ECO:0000313" key="1">
    <source>
        <dbReference type="EMBL" id="EIG94171.1"/>
    </source>
</evidence>
<organism evidence="1 2">
    <name type="scientific">Escherichia coli 97.0246</name>
    <dbReference type="NCBI Taxonomy" id="869670"/>
    <lineage>
        <taxon>Bacteria</taxon>
        <taxon>Pseudomonadati</taxon>
        <taxon>Pseudomonadota</taxon>
        <taxon>Gammaproteobacteria</taxon>
        <taxon>Enterobacterales</taxon>
        <taxon>Enterobacteriaceae</taxon>
        <taxon>Escherichia</taxon>
    </lineage>
</organism>
<proteinExistence type="predicted"/>
<comment type="caution">
    <text evidence="1">The sequence shown here is derived from an EMBL/GenBank/DDBJ whole genome shotgun (WGS) entry which is preliminary data.</text>
</comment>
<dbReference type="AlphaFoldDB" id="A0A8E0FPU1"/>
<evidence type="ECO:0000313" key="2">
    <source>
        <dbReference type="Proteomes" id="UP000004454"/>
    </source>
</evidence>
<dbReference type="EMBL" id="AEZJ02000012">
    <property type="protein sequence ID" value="EIG94171.1"/>
    <property type="molecule type" value="Genomic_DNA"/>
</dbReference>
<name>A0A8E0FPU1_ECOLX</name>
<dbReference type="RefSeq" id="WP_001364816.1">
    <property type="nucleotide sequence ID" value="NZ_AEZJ02000012.1"/>
</dbReference>
<dbReference type="Proteomes" id="UP000004454">
    <property type="component" value="Unassembled WGS sequence"/>
</dbReference>
<sequence length="220" mass="25068">MREITKGQPPASLQQWVRAKPRDKNANQWFQELYAQKKWDIVGDLSQQCAQEQFYLCAYCCDRVTGTNRDTVNEHVEARDLVPARSLEFTNIVASCKTKGQCDDSHKNQPLLLTPLMPECETEFIFKISGRIEGTTPRAIDAIKVLNLGDSERNNRALIEKRKQLSDSLLWANGIDPSEGLEDDDLLQAVIDELLTPVDGYRTFRSRGGEYSKKLDDRMT</sequence>